<evidence type="ECO:0000313" key="2">
    <source>
        <dbReference type="EMBL" id="KAA1122160.1"/>
    </source>
</evidence>
<name>A0A5B0R956_PUCGR</name>
<evidence type="ECO:0000313" key="3">
    <source>
        <dbReference type="Proteomes" id="UP000325313"/>
    </source>
</evidence>
<accession>A0A5B0R956</accession>
<reference evidence="2 3" key="1">
    <citation type="submission" date="2019-05" db="EMBL/GenBank/DDBJ databases">
        <title>Emergence of the Ug99 lineage of the wheat stem rust pathogen through somatic hybridization.</title>
        <authorList>
            <person name="Li F."/>
            <person name="Upadhyaya N.M."/>
            <person name="Sperschneider J."/>
            <person name="Matny O."/>
            <person name="Nguyen-Phuc H."/>
            <person name="Mago R."/>
            <person name="Raley C."/>
            <person name="Miller M.E."/>
            <person name="Silverstein K.A.T."/>
            <person name="Henningsen E."/>
            <person name="Hirsch C.D."/>
            <person name="Visser B."/>
            <person name="Pretorius Z.A."/>
            <person name="Steffenson B.J."/>
            <person name="Schwessinger B."/>
            <person name="Dodds P.N."/>
            <person name="Figueroa M."/>
        </authorList>
    </citation>
    <scope>NUCLEOTIDE SEQUENCE [LARGE SCALE GENOMIC DNA]</scope>
    <source>
        <strain evidence="2 3">Ug99</strain>
    </source>
</reference>
<feature type="region of interest" description="Disordered" evidence="1">
    <location>
        <begin position="1"/>
        <end position="56"/>
    </location>
</feature>
<gene>
    <name evidence="2" type="ORF">PGTUg99_030511</name>
</gene>
<organism evidence="2 3">
    <name type="scientific">Puccinia graminis f. sp. tritici</name>
    <dbReference type="NCBI Taxonomy" id="56615"/>
    <lineage>
        <taxon>Eukaryota</taxon>
        <taxon>Fungi</taxon>
        <taxon>Dikarya</taxon>
        <taxon>Basidiomycota</taxon>
        <taxon>Pucciniomycotina</taxon>
        <taxon>Pucciniomycetes</taxon>
        <taxon>Pucciniales</taxon>
        <taxon>Pucciniaceae</taxon>
        <taxon>Puccinia</taxon>
    </lineage>
</organism>
<evidence type="ECO:0000256" key="1">
    <source>
        <dbReference type="SAM" id="MobiDB-lite"/>
    </source>
</evidence>
<dbReference type="EMBL" id="VDEP01000236">
    <property type="protein sequence ID" value="KAA1122160.1"/>
    <property type="molecule type" value="Genomic_DNA"/>
</dbReference>
<feature type="non-terminal residue" evidence="2">
    <location>
        <position position="1"/>
    </location>
</feature>
<protein>
    <submittedName>
        <fullName evidence="2">Uncharacterized protein</fullName>
    </submittedName>
</protein>
<sequence>LARRSDIASDPLMVPDGPDENQRFGRSTPPRHALQKDARFPPSSFPPHPTPFHSTAPLLLSQNIPKTPQKKTNRFLQTTALTNLSIYLSLRAAPECPPPCQSDVLRSVFEEDNDNEDDDERELSLHSRVNRVFQIISGVRLKLPKTPSSSKFLSHARLRSFTLSRRNSKTSTLDRQEKLSWRGLYSTAERASLGSQEHSAWPGGILPAAGTGINTHYLPLTTLKKLSQLIVTTFLPLNT</sequence>
<dbReference type="Proteomes" id="UP000325313">
    <property type="component" value="Unassembled WGS sequence"/>
</dbReference>
<proteinExistence type="predicted"/>
<comment type="caution">
    <text evidence="2">The sequence shown here is derived from an EMBL/GenBank/DDBJ whole genome shotgun (WGS) entry which is preliminary data.</text>
</comment>
<dbReference type="AlphaFoldDB" id="A0A5B0R956"/>